<evidence type="ECO:0000256" key="6">
    <source>
        <dbReference type="ARBA" id="ARBA00023002"/>
    </source>
</evidence>
<accession>A0AA40BQH1</accession>
<comment type="caution">
    <text evidence="9">The sequence shown here is derived from an EMBL/GenBank/DDBJ whole genome shotgun (WGS) entry which is preliminary data.</text>
</comment>
<evidence type="ECO:0000256" key="1">
    <source>
        <dbReference type="ARBA" id="ARBA00004903"/>
    </source>
</evidence>
<dbReference type="InterPro" id="IPR001796">
    <property type="entry name" value="DHFR_dom"/>
</dbReference>
<dbReference type="Proteomes" id="UP001172155">
    <property type="component" value="Unassembled WGS sequence"/>
</dbReference>
<reference evidence="9" key="1">
    <citation type="submission" date="2023-06" db="EMBL/GenBank/DDBJ databases">
        <title>Genome-scale phylogeny and comparative genomics of the fungal order Sordariales.</title>
        <authorList>
            <consortium name="Lawrence Berkeley National Laboratory"/>
            <person name="Hensen N."/>
            <person name="Bonometti L."/>
            <person name="Westerberg I."/>
            <person name="Brannstrom I.O."/>
            <person name="Guillou S."/>
            <person name="Cros-Aarteil S."/>
            <person name="Calhoun S."/>
            <person name="Haridas S."/>
            <person name="Kuo A."/>
            <person name="Mondo S."/>
            <person name="Pangilinan J."/>
            <person name="Riley R."/>
            <person name="LaButti K."/>
            <person name="Andreopoulos B."/>
            <person name="Lipzen A."/>
            <person name="Chen C."/>
            <person name="Yanf M."/>
            <person name="Daum C."/>
            <person name="Ng V."/>
            <person name="Clum A."/>
            <person name="Steindorff A."/>
            <person name="Ohm R."/>
            <person name="Martin F."/>
            <person name="Silar P."/>
            <person name="Natvig D."/>
            <person name="Lalanne C."/>
            <person name="Gautier V."/>
            <person name="Ament-velasquez S.L."/>
            <person name="Kruys A."/>
            <person name="Hutchinson M.I."/>
            <person name="Powell A.J."/>
            <person name="Barry K."/>
            <person name="Miller A.N."/>
            <person name="Grigoriev I.V."/>
            <person name="Debuchy R."/>
            <person name="Gladieux P."/>
            <person name="Thoren M.H."/>
            <person name="Johannesson H."/>
        </authorList>
    </citation>
    <scope>NUCLEOTIDE SEQUENCE</scope>
    <source>
        <strain evidence="9">SMH3187-1</strain>
    </source>
</reference>
<evidence type="ECO:0000256" key="4">
    <source>
        <dbReference type="ARBA" id="ARBA00022563"/>
    </source>
</evidence>
<dbReference type="PANTHER" id="PTHR48069">
    <property type="entry name" value="DIHYDROFOLATE REDUCTASE"/>
    <property type="match status" value="1"/>
</dbReference>
<sequence>MPPPLDLTLILAATTHTMGIGLAGSLPWTGLRKEMAYFARITKRLPPSAPPTALNAVIMGRKTWDSIPARFRPLAGRLNVIISRGHPTPPSPEGEGGEVVRAASLDDALGYLAPLKDEGRVGRVFVIGGAQVYGEAVERGLARRILLTRVLGAFECDAFFGVKLPEEGEGEGGWRRTGKGGLDGWVGEEVPGGVQEEGGTGYVFEMWERVD</sequence>
<name>A0AA40BQH1_9PEZI</name>
<dbReference type="EC" id="1.5.1.3" evidence="2"/>
<dbReference type="PANTHER" id="PTHR48069:SF3">
    <property type="entry name" value="DIHYDROFOLATE REDUCTASE"/>
    <property type="match status" value="1"/>
</dbReference>
<gene>
    <name evidence="9" type="ORF">B0T18DRAFT_483386</name>
</gene>
<feature type="domain" description="DHFR" evidence="8">
    <location>
        <begin position="6"/>
        <end position="209"/>
    </location>
</feature>
<dbReference type="GO" id="GO:0046655">
    <property type="term" value="P:folic acid metabolic process"/>
    <property type="evidence" value="ECO:0007669"/>
    <property type="project" value="TreeGrafter"/>
</dbReference>
<evidence type="ECO:0000256" key="7">
    <source>
        <dbReference type="RuleBase" id="RU004474"/>
    </source>
</evidence>
<evidence type="ECO:0000256" key="5">
    <source>
        <dbReference type="ARBA" id="ARBA00022857"/>
    </source>
</evidence>
<keyword evidence="5" id="KW-0521">NADP</keyword>
<evidence type="ECO:0000313" key="9">
    <source>
        <dbReference type="EMBL" id="KAK0738518.1"/>
    </source>
</evidence>
<evidence type="ECO:0000256" key="3">
    <source>
        <dbReference type="ARBA" id="ARBA00018886"/>
    </source>
</evidence>
<dbReference type="GO" id="GO:0050661">
    <property type="term" value="F:NADP binding"/>
    <property type="evidence" value="ECO:0007669"/>
    <property type="project" value="InterPro"/>
</dbReference>
<dbReference type="Pfam" id="PF00186">
    <property type="entry name" value="DHFR_1"/>
    <property type="match status" value="1"/>
</dbReference>
<dbReference type="GO" id="GO:0046452">
    <property type="term" value="P:dihydrofolate metabolic process"/>
    <property type="evidence" value="ECO:0007669"/>
    <property type="project" value="TreeGrafter"/>
</dbReference>
<evidence type="ECO:0000256" key="2">
    <source>
        <dbReference type="ARBA" id="ARBA00012856"/>
    </source>
</evidence>
<dbReference type="GO" id="GO:0046654">
    <property type="term" value="P:tetrahydrofolate biosynthetic process"/>
    <property type="evidence" value="ECO:0007669"/>
    <property type="project" value="InterPro"/>
</dbReference>
<dbReference type="PRINTS" id="PR00070">
    <property type="entry name" value="DHFR"/>
</dbReference>
<dbReference type="GO" id="GO:0006730">
    <property type="term" value="P:one-carbon metabolic process"/>
    <property type="evidence" value="ECO:0007669"/>
    <property type="project" value="UniProtKB-KW"/>
</dbReference>
<comment type="similarity">
    <text evidence="7">Belongs to the dihydrofolate reductase family.</text>
</comment>
<dbReference type="PROSITE" id="PS51330">
    <property type="entry name" value="DHFR_2"/>
    <property type="match status" value="1"/>
</dbReference>
<dbReference type="Gene3D" id="3.40.430.10">
    <property type="entry name" value="Dihydrofolate Reductase, subunit A"/>
    <property type="match status" value="1"/>
</dbReference>
<evidence type="ECO:0000259" key="8">
    <source>
        <dbReference type="PROSITE" id="PS51330"/>
    </source>
</evidence>
<keyword evidence="4" id="KW-0554">One-carbon metabolism</keyword>
<dbReference type="InterPro" id="IPR017925">
    <property type="entry name" value="DHFR_CS"/>
</dbReference>
<organism evidence="9 10">
    <name type="scientific">Schizothecium vesticola</name>
    <dbReference type="NCBI Taxonomy" id="314040"/>
    <lineage>
        <taxon>Eukaryota</taxon>
        <taxon>Fungi</taxon>
        <taxon>Dikarya</taxon>
        <taxon>Ascomycota</taxon>
        <taxon>Pezizomycotina</taxon>
        <taxon>Sordariomycetes</taxon>
        <taxon>Sordariomycetidae</taxon>
        <taxon>Sordariales</taxon>
        <taxon>Schizotheciaceae</taxon>
        <taxon>Schizothecium</taxon>
    </lineage>
</organism>
<dbReference type="InterPro" id="IPR012259">
    <property type="entry name" value="DHFR"/>
</dbReference>
<dbReference type="AlphaFoldDB" id="A0AA40BQH1"/>
<dbReference type="GO" id="GO:0004146">
    <property type="term" value="F:dihydrofolate reductase activity"/>
    <property type="evidence" value="ECO:0007669"/>
    <property type="project" value="UniProtKB-EC"/>
</dbReference>
<protein>
    <recommendedName>
        <fullName evidence="3">Dihydrofolate reductase</fullName>
        <ecNumber evidence="2">1.5.1.3</ecNumber>
    </recommendedName>
</protein>
<dbReference type="SUPFAM" id="SSF53597">
    <property type="entry name" value="Dihydrofolate reductase-like"/>
    <property type="match status" value="1"/>
</dbReference>
<evidence type="ECO:0000313" key="10">
    <source>
        <dbReference type="Proteomes" id="UP001172155"/>
    </source>
</evidence>
<dbReference type="GO" id="GO:0005739">
    <property type="term" value="C:mitochondrion"/>
    <property type="evidence" value="ECO:0007669"/>
    <property type="project" value="TreeGrafter"/>
</dbReference>
<dbReference type="InterPro" id="IPR024072">
    <property type="entry name" value="DHFR-like_dom_sf"/>
</dbReference>
<dbReference type="CDD" id="cd00209">
    <property type="entry name" value="DHFR"/>
    <property type="match status" value="1"/>
</dbReference>
<proteinExistence type="inferred from homology"/>
<keyword evidence="10" id="KW-1185">Reference proteome</keyword>
<keyword evidence="6" id="KW-0560">Oxidoreductase</keyword>
<dbReference type="PROSITE" id="PS00075">
    <property type="entry name" value="DHFR_1"/>
    <property type="match status" value="1"/>
</dbReference>
<comment type="pathway">
    <text evidence="1">Cofactor biosynthesis; tetrahydrofolate biosynthesis; 5,6,7,8-tetrahydrofolate from 7,8-dihydrofolate: step 1/1.</text>
</comment>
<dbReference type="EMBL" id="JAUKUD010000007">
    <property type="protein sequence ID" value="KAK0738518.1"/>
    <property type="molecule type" value="Genomic_DNA"/>
</dbReference>